<sequence length="42" mass="5157">MSTYNVRNILRIFEFTQILKDKMCVYTYIYTCPHKRIVVKKV</sequence>
<evidence type="ECO:0000313" key="1">
    <source>
        <dbReference type="EMBL" id="JAH89292.1"/>
    </source>
</evidence>
<dbReference type="AlphaFoldDB" id="A0A0E9WG21"/>
<organism evidence="1">
    <name type="scientific">Anguilla anguilla</name>
    <name type="common">European freshwater eel</name>
    <name type="synonym">Muraena anguilla</name>
    <dbReference type="NCBI Taxonomy" id="7936"/>
    <lineage>
        <taxon>Eukaryota</taxon>
        <taxon>Metazoa</taxon>
        <taxon>Chordata</taxon>
        <taxon>Craniata</taxon>
        <taxon>Vertebrata</taxon>
        <taxon>Euteleostomi</taxon>
        <taxon>Actinopterygii</taxon>
        <taxon>Neopterygii</taxon>
        <taxon>Teleostei</taxon>
        <taxon>Anguilliformes</taxon>
        <taxon>Anguillidae</taxon>
        <taxon>Anguilla</taxon>
    </lineage>
</organism>
<name>A0A0E9WG21_ANGAN</name>
<dbReference type="EMBL" id="GBXM01019285">
    <property type="protein sequence ID" value="JAH89292.1"/>
    <property type="molecule type" value="Transcribed_RNA"/>
</dbReference>
<protein>
    <submittedName>
        <fullName evidence="1">Uncharacterized protein</fullName>
    </submittedName>
</protein>
<accession>A0A0E9WG21</accession>
<reference evidence="1" key="1">
    <citation type="submission" date="2014-11" db="EMBL/GenBank/DDBJ databases">
        <authorList>
            <person name="Amaro Gonzalez C."/>
        </authorList>
    </citation>
    <scope>NUCLEOTIDE SEQUENCE</scope>
</reference>
<proteinExistence type="predicted"/>
<reference evidence="1" key="2">
    <citation type="journal article" date="2015" name="Fish Shellfish Immunol.">
        <title>Early steps in the European eel (Anguilla anguilla)-Vibrio vulnificus interaction in the gills: Role of the RtxA13 toxin.</title>
        <authorList>
            <person name="Callol A."/>
            <person name="Pajuelo D."/>
            <person name="Ebbesson L."/>
            <person name="Teles M."/>
            <person name="MacKenzie S."/>
            <person name="Amaro C."/>
        </authorList>
    </citation>
    <scope>NUCLEOTIDE SEQUENCE</scope>
</reference>